<organism evidence="1 2">
    <name type="scientific">Halocaridina rubra</name>
    <name type="common">Hawaiian red shrimp</name>
    <dbReference type="NCBI Taxonomy" id="373956"/>
    <lineage>
        <taxon>Eukaryota</taxon>
        <taxon>Metazoa</taxon>
        <taxon>Ecdysozoa</taxon>
        <taxon>Arthropoda</taxon>
        <taxon>Crustacea</taxon>
        <taxon>Multicrustacea</taxon>
        <taxon>Malacostraca</taxon>
        <taxon>Eumalacostraca</taxon>
        <taxon>Eucarida</taxon>
        <taxon>Decapoda</taxon>
        <taxon>Pleocyemata</taxon>
        <taxon>Caridea</taxon>
        <taxon>Atyoidea</taxon>
        <taxon>Atyidae</taxon>
        <taxon>Halocaridina</taxon>
    </lineage>
</organism>
<proteinExistence type="predicted"/>
<keyword evidence="2" id="KW-1185">Reference proteome</keyword>
<feature type="non-terminal residue" evidence="1">
    <location>
        <position position="1"/>
    </location>
</feature>
<dbReference type="Proteomes" id="UP001381693">
    <property type="component" value="Unassembled WGS sequence"/>
</dbReference>
<name>A0AAN8XE67_HALRR</name>
<protein>
    <submittedName>
        <fullName evidence="1">Uncharacterized protein</fullName>
    </submittedName>
</protein>
<gene>
    <name evidence="1" type="ORF">SK128_026340</name>
</gene>
<reference evidence="1 2" key="1">
    <citation type="submission" date="2023-11" db="EMBL/GenBank/DDBJ databases">
        <title>Halocaridina rubra genome assembly.</title>
        <authorList>
            <person name="Smith C."/>
        </authorList>
    </citation>
    <scope>NUCLEOTIDE SEQUENCE [LARGE SCALE GENOMIC DNA]</scope>
    <source>
        <strain evidence="1">EP-1</strain>
        <tissue evidence="1">Whole</tissue>
    </source>
</reference>
<evidence type="ECO:0000313" key="1">
    <source>
        <dbReference type="EMBL" id="KAK7077480.1"/>
    </source>
</evidence>
<sequence length="98" mass="11379">CTHHQDPTRFQTPSKVGLPFCHYFLTKLCCRPTPPLFLDYPREVPQLRIEIFRFSLGPNTMLDIAWGLHSLSYSLLRPCSFEIRTPNGPDDDLVTWTD</sequence>
<comment type="caution">
    <text evidence="1">The sequence shown here is derived from an EMBL/GenBank/DDBJ whole genome shotgun (WGS) entry which is preliminary data.</text>
</comment>
<dbReference type="AlphaFoldDB" id="A0AAN8XE67"/>
<dbReference type="EMBL" id="JAXCGZ010008727">
    <property type="protein sequence ID" value="KAK7077480.1"/>
    <property type="molecule type" value="Genomic_DNA"/>
</dbReference>
<accession>A0AAN8XE67</accession>
<feature type="non-terminal residue" evidence="1">
    <location>
        <position position="98"/>
    </location>
</feature>
<evidence type="ECO:0000313" key="2">
    <source>
        <dbReference type="Proteomes" id="UP001381693"/>
    </source>
</evidence>